<dbReference type="Gene3D" id="3.40.630.10">
    <property type="entry name" value="Zn peptidases"/>
    <property type="match status" value="1"/>
</dbReference>
<feature type="binding site" evidence="2">
    <location>
        <position position="365"/>
    </location>
    <ligand>
        <name>Mn(2+)</name>
        <dbReference type="ChEBI" id="CHEBI:29035"/>
        <label>2</label>
    </ligand>
</feature>
<feature type="domain" description="Peptidase M20 dimerisation" evidence="3">
    <location>
        <begin position="187"/>
        <end position="279"/>
    </location>
</feature>
<evidence type="ECO:0000313" key="5">
    <source>
        <dbReference type="Proteomes" id="UP000238589"/>
    </source>
</evidence>
<dbReference type="PIRSF" id="PIRSF005962">
    <property type="entry name" value="Pept_M20D_amidohydro"/>
    <property type="match status" value="1"/>
</dbReference>
<organism evidence="4 5">
    <name type="scientific">Malikia granosa</name>
    <dbReference type="NCBI Taxonomy" id="263067"/>
    <lineage>
        <taxon>Bacteria</taxon>
        <taxon>Pseudomonadati</taxon>
        <taxon>Pseudomonadota</taxon>
        <taxon>Betaproteobacteria</taxon>
        <taxon>Burkholderiales</taxon>
        <taxon>Comamonadaceae</taxon>
        <taxon>Malikia</taxon>
    </lineage>
</organism>
<name>A0A2S9K6M9_9BURK</name>
<feature type="binding site" evidence="2">
    <location>
        <position position="137"/>
    </location>
    <ligand>
        <name>Mn(2+)</name>
        <dbReference type="ChEBI" id="CHEBI:29035"/>
        <label>2</label>
    </ligand>
</feature>
<evidence type="ECO:0000256" key="1">
    <source>
        <dbReference type="ARBA" id="ARBA00022801"/>
    </source>
</evidence>
<dbReference type="Gene3D" id="3.30.70.360">
    <property type="match status" value="1"/>
</dbReference>
<evidence type="ECO:0000259" key="3">
    <source>
        <dbReference type="Pfam" id="PF07687"/>
    </source>
</evidence>
<dbReference type="InterPro" id="IPR002933">
    <property type="entry name" value="Peptidase_M20"/>
</dbReference>
<dbReference type="InterPro" id="IPR017439">
    <property type="entry name" value="Amidohydrolase"/>
</dbReference>
<dbReference type="CDD" id="cd05666">
    <property type="entry name" value="M20_Acy1-like"/>
    <property type="match status" value="1"/>
</dbReference>
<evidence type="ECO:0000256" key="2">
    <source>
        <dbReference type="PIRSR" id="PIRSR005962-1"/>
    </source>
</evidence>
<dbReference type="Proteomes" id="UP000238589">
    <property type="component" value="Unassembled WGS sequence"/>
</dbReference>
<keyword evidence="5" id="KW-1185">Reference proteome</keyword>
<dbReference type="GO" id="GO:0046872">
    <property type="term" value="F:metal ion binding"/>
    <property type="evidence" value="ECO:0007669"/>
    <property type="project" value="UniProtKB-KW"/>
</dbReference>
<keyword evidence="2" id="KW-0479">Metal-binding</keyword>
<keyword evidence="2" id="KW-0464">Manganese</keyword>
<dbReference type="GO" id="GO:0019877">
    <property type="term" value="P:diaminopimelate biosynthetic process"/>
    <property type="evidence" value="ECO:0007669"/>
    <property type="project" value="UniProtKB-ARBA"/>
</dbReference>
<dbReference type="RefSeq" id="WP_105747656.1">
    <property type="nucleotide sequence ID" value="NZ_PVLQ01000019.1"/>
</dbReference>
<dbReference type="GO" id="GO:0050118">
    <property type="term" value="F:N-acetyldiaminopimelate deacetylase activity"/>
    <property type="evidence" value="ECO:0007669"/>
    <property type="project" value="UniProtKB-ARBA"/>
</dbReference>
<dbReference type="NCBIfam" id="TIGR01891">
    <property type="entry name" value="amidohydrolases"/>
    <property type="match status" value="1"/>
</dbReference>
<reference evidence="4 5" key="1">
    <citation type="submission" date="2018-03" db="EMBL/GenBank/DDBJ databases">
        <title>Comparative genomics illustrates the genes involved in a hyperalkaliphilic mechanisms of Serpentinomonas isolated from highly-alkaline calcium-rich serpentinized springs.</title>
        <authorList>
            <person name="Suzuki S."/>
            <person name="Ishii S."/>
            <person name="Walworth N."/>
            <person name="Bird L."/>
            <person name="Kuenen J.G."/>
            <person name="Nealson K.H."/>
        </authorList>
    </citation>
    <scope>NUCLEOTIDE SEQUENCE [LARGE SCALE GENOMIC DNA]</scope>
    <source>
        <strain evidence="4 5">P1</strain>
    </source>
</reference>
<proteinExistence type="predicted"/>
<dbReference type="Pfam" id="PF01546">
    <property type="entry name" value="Peptidase_M20"/>
    <property type="match status" value="1"/>
</dbReference>
<dbReference type="FunFam" id="3.30.70.360:FF:000001">
    <property type="entry name" value="N-acetyldiaminopimelate deacetylase"/>
    <property type="match status" value="1"/>
</dbReference>
<feature type="binding site" evidence="2">
    <location>
        <position position="104"/>
    </location>
    <ligand>
        <name>Mn(2+)</name>
        <dbReference type="ChEBI" id="CHEBI:29035"/>
        <label>2</label>
    </ligand>
</feature>
<comment type="cofactor">
    <cofactor evidence="2">
        <name>Mn(2+)</name>
        <dbReference type="ChEBI" id="CHEBI:29035"/>
    </cofactor>
    <text evidence="2">The Mn(2+) ion enhances activity.</text>
</comment>
<protein>
    <submittedName>
        <fullName evidence="4">Amidohydrolase</fullName>
    </submittedName>
</protein>
<dbReference type="OrthoDB" id="8875216at2"/>
<dbReference type="Pfam" id="PF07687">
    <property type="entry name" value="M20_dimer"/>
    <property type="match status" value="1"/>
</dbReference>
<dbReference type="AlphaFoldDB" id="A0A2S9K6M9"/>
<dbReference type="PANTHER" id="PTHR11014:SF63">
    <property type="entry name" value="METALLOPEPTIDASE, PUTATIVE (AFU_ORTHOLOGUE AFUA_6G09600)-RELATED"/>
    <property type="match status" value="1"/>
</dbReference>
<feature type="binding site" evidence="2">
    <location>
        <position position="163"/>
    </location>
    <ligand>
        <name>Mn(2+)</name>
        <dbReference type="ChEBI" id="CHEBI:29035"/>
        <label>2</label>
    </ligand>
</feature>
<feature type="binding site" evidence="2">
    <location>
        <position position="102"/>
    </location>
    <ligand>
        <name>Mn(2+)</name>
        <dbReference type="ChEBI" id="CHEBI:29035"/>
        <label>2</label>
    </ligand>
</feature>
<dbReference type="EMBL" id="PVLQ01000019">
    <property type="protein sequence ID" value="PRD66081.1"/>
    <property type="molecule type" value="Genomic_DNA"/>
</dbReference>
<comment type="caution">
    <text evidence="4">The sequence shown here is derived from an EMBL/GenBank/DDBJ whole genome shotgun (WGS) entry which is preliminary data.</text>
</comment>
<dbReference type="InterPro" id="IPR011650">
    <property type="entry name" value="Peptidase_M20_dimer"/>
</dbReference>
<gene>
    <name evidence="4" type="ORF">C6P64_05805</name>
</gene>
<keyword evidence="1 4" id="KW-0378">Hydrolase</keyword>
<dbReference type="SUPFAM" id="SSF53187">
    <property type="entry name" value="Zn-dependent exopeptidases"/>
    <property type="match status" value="1"/>
</dbReference>
<dbReference type="PANTHER" id="PTHR11014">
    <property type="entry name" value="PEPTIDASE M20 FAMILY MEMBER"/>
    <property type="match status" value="1"/>
</dbReference>
<accession>A0A2S9K6M9</accession>
<dbReference type="SUPFAM" id="SSF55031">
    <property type="entry name" value="Bacterial exopeptidase dimerisation domain"/>
    <property type="match status" value="1"/>
</dbReference>
<evidence type="ECO:0000313" key="4">
    <source>
        <dbReference type="EMBL" id="PRD66081.1"/>
    </source>
</evidence>
<dbReference type="InterPro" id="IPR036264">
    <property type="entry name" value="Bact_exopeptidase_dim_dom"/>
</dbReference>
<sequence length="393" mass="42030">MSDTLFKLQALSDEFTALRRDIHQHPELGYQEFRTSELVAERLASWGYRVTRGLGGTGVVGQLVRGSGAKRLGLRADMDALPIQEATGLPHASCHAGLMHACGHDGHTATLLAAAKHLAEQGQFDGTLNLIFQPAEEGLGGARKMMEDGLFEQFPCDAIFAMHNMPGFPRGKLLLRDGATMASSENITITLEGKGGHGAMPHVAIDPVVAGASIVMALQTIVSRNVAPLQMSVITVGSLQAGEANNVIPQRATLKLSVRSLDRGVRQLLNQRIREVVEGQAQSFGVQASIDFQGGYPVLVNTQAETDFARQVALELVGADNVELQTVPLTGSEDFAFMLEQVPGSYLFIGNGDEASGGHGACMVHNPNYDFDDGNIAIGAAFWARLTERFLVA</sequence>